<dbReference type="HOGENOM" id="CLU_367236_0_0_1"/>
<dbReference type="OrthoDB" id="3269725at2759"/>
<proteinExistence type="predicted"/>
<sequence length="759" mass="85746">MGDEEGIDSSARKSKDDYGWARCAELVNKHDKAKIDYWNDEINALLVFVCHITSVTWQHANANMMDEAGLFSAVVTAFVVPYYLLLSPDVASQIMANISAQIRSFVINSNFINSTYPAYPNSPIATLSGPTSPSTIGINILWFSALITSLTSASIAISVKQWLNQHTLQLTSVPRVQVLTWYLRHRSFAKWDVPFIINLVPLLLQLSLLLFYVGIIVLLWSLNLIVAIVVVSLTGLSLLFLIVTAVLPAIFVNHCPYKSPQALFTLTLVRTILRMPYFCWFVARIILDPVGQIVAILLSDSPLDTLIALARQWLSWGIQGFQYYARTAGFRLLQVPDSMLRITDHILEDGSQPLHHRLHIDWSEYQLEYILDSPEALAITDQMLLTKACAVLMDDTFPNTVMEPYIEATPLLKSACDAFASLMAYLTDRPSTNANQRMDSQSLATVQRLAQCILGRASRDGPDAGADRFPDTLLKGVELLLFGENIDKSPMVFDALTRLVDKSWEKFNDSDRRDVILLAMDRLKFYPQFHDIDREYHFPPPHGCCFPAEIRIAMEVLLLICPVLSFPDSAPSTISADEALHVLDCLGADLDRQLANGTSGNVHLVEKQTESSPHSKMMMLSAKSFEVVESEVDKYLRDMESKAKDEQEKYEGWSKAWEKDLQETRYARTTQIVMSSCPDDRVLERVKYLDRLSRRQQSQRDQSEHQALEMRVGFSVWRQIISSIEEDPTSVGYGEISDNVSLIFLNPWDLSRLLVLLFV</sequence>
<dbReference type="Pfam" id="PF20153">
    <property type="entry name" value="DUF6535"/>
    <property type="match status" value="1"/>
</dbReference>
<evidence type="ECO:0000313" key="3">
    <source>
        <dbReference type="EMBL" id="CCM05806.1"/>
    </source>
</evidence>
<gene>
    <name evidence="3" type="ORF">FIBRA_08040</name>
</gene>
<keyword evidence="1" id="KW-0812">Transmembrane</keyword>
<feature type="transmembrane region" description="Helical" evidence="1">
    <location>
        <begin position="195"/>
        <end position="219"/>
    </location>
</feature>
<evidence type="ECO:0000313" key="4">
    <source>
        <dbReference type="Proteomes" id="UP000006352"/>
    </source>
</evidence>
<organism evidence="3 4">
    <name type="scientific">Fibroporia radiculosa</name>
    <dbReference type="NCBI Taxonomy" id="599839"/>
    <lineage>
        <taxon>Eukaryota</taxon>
        <taxon>Fungi</taxon>
        <taxon>Dikarya</taxon>
        <taxon>Basidiomycota</taxon>
        <taxon>Agaricomycotina</taxon>
        <taxon>Agaricomycetes</taxon>
        <taxon>Polyporales</taxon>
        <taxon>Fibroporiaceae</taxon>
        <taxon>Fibroporia</taxon>
    </lineage>
</organism>
<dbReference type="AlphaFoldDB" id="J4IC52"/>
<feature type="transmembrane region" description="Helical" evidence="1">
    <location>
        <begin position="225"/>
        <end position="251"/>
    </location>
</feature>
<dbReference type="RefSeq" id="XP_012185089.1">
    <property type="nucleotide sequence ID" value="XM_012329699.1"/>
</dbReference>
<keyword evidence="4" id="KW-1185">Reference proteome</keyword>
<keyword evidence="1" id="KW-0472">Membrane</keyword>
<accession>J4IC52</accession>
<protein>
    <recommendedName>
        <fullName evidence="2">DUF6535 domain-containing protein</fullName>
    </recommendedName>
</protein>
<dbReference type="Proteomes" id="UP000006352">
    <property type="component" value="Unassembled WGS sequence"/>
</dbReference>
<dbReference type="InParanoid" id="J4IC52"/>
<dbReference type="GeneID" id="24100717"/>
<dbReference type="EMBL" id="HE797207">
    <property type="protein sequence ID" value="CCM05806.1"/>
    <property type="molecule type" value="Genomic_DNA"/>
</dbReference>
<reference evidence="3 4" key="1">
    <citation type="journal article" date="2012" name="Appl. Environ. Microbiol.">
        <title>Short-read sequencing for genomic analysis of the brown rot fungus Fibroporia radiculosa.</title>
        <authorList>
            <person name="Tang J.D."/>
            <person name="Perkins A.D."/>
            <person name="Sonstegard T.S."/>
            <person name="Schroeder S.G."/>
            <person name="Burgess S.C."/>
            <person name="Diehl S.V."/>
        </authorList>
    </citation>
    <scope>NUCLEOTIDE SEQUENCE [LARGE SCALE GENOMIC DNA]</scope>
    <source>
        <strain evidence="3 4">TFFH 294</strain>
    </source>
</reference>
<feature type="transmembrane region" description="Helical" evidence="1">
    <location>
        <begin position="136"/>
        <end position="159"/>
    </location>
</feature>
<evidence type="ECO:0000259" key="2">
    <source>
        <dbReference type="Pfam" id="PF20153"/>
    </source>
</evidence>
<name>J4IC52_9APHY</name>
<feature type="domain" description="DUF6535" evidence="2">
    <location>
        <begin position="20"/>
        <end position="221"/>
    </location>
</feature>
<keyword evidence="1" id="KW-1133">Transmembrane helix</keyword>
<feature type="transmembrane region" description="Helical" evidence="1">
    <location>
        <begin position="68"/>
        <end position="85"/>
    </location>
</feature>
<evidence type="ECO:0000256" key="1">
    <source>
        <dbReference type="SAM" id="Phobius"/>
    </source>
</evidence>
<dbReference type="InterPro" id="IPR045338">
    <property type="entry name" value="DUF6535"/>
</dbReference>